<dbReference type="AlphaFoldDB" id="A0A067KFN8"/>
<gene>
    <name evidence="2" type="ORF">JCGZ_11451</name>
</gene>
<dbReference type="GO" id="GO:0006629">
    <property type="term" value="P:lipid metabolic process"/>
    <property type="evidence" value="ECO:0007669"/>
    <property type="project" value="InterPro"/>
</dbReference>
<dbReference type="STRING" id="180498.A0A067KFN8"/>
<dbReference type="GO" id="GO:0005886">
    <property type="term" value="C:plasma membrane"/>
    <property type="evidence" value="ECO:0007669"/>
    <property type="project" value="TreeGrafter"/>
</dbReference>
<dbReference type="InterPro" id="IPR001711">
    <property type="entry name" value="PLipase_C_Pinositol-sp_Y"/>
</dbReference>
<dbReference type="EMBL" id="KK914632">
    <property type="protein sequence ID" value="KDP31075.1"/>
    <property type="molecule type" value="Genomic_DNA"/>
</dbReference>
<dbReference type="SUPFAM" id="SSF51695">
    <property type="entry name" value="PLC-like phosphodiesterases"/>
    <property type="match status" value="1"/>
</dbReference>
<accession>A0A067KFN8</accession>
<dbReference type="PROSITE" id="PS50008">
    <property type="entry name" value="PIPLC_Y_DOMAIN"/>
    <property type="match status" value="1"/>
</dbReference>
<proteinExistence type="predicted"/>
<organism evidence="2 3">
    <name type="scientific">Jatropha curcas</name>
    <name type="common">Barbados nut</name>
    <dbReference type="NCBI Taxonomy" id="180498"/>
    <lineage>
        <taxon>Eukaryota</taxon>
        <taxon>Viridiplantae</taxon>
        <taxon>Streptophyta</taxon>
        <taxon>Embryophyta</taxon>
        <taxon>Tracheophyta</taxon>
        <taxon>Spermatophyta</taxon>
        <taxon>Magnoliopsida</taxon>
        <taxon>eudicotyledons</taxon>
        <taxon>Gunneridae</taxon>
        <taxon>Pentapetalae</taxon>
        <taxon>rosids</taxon>
        <taxon>fabids</taxon>
        <taxon>Malpighiales</taxon>
        <taxon>Euphorbiaceae</taxon>
        <taxon>Crotonoideae</taxon>
        <taxon>Jatropheae</taxon>
        <taxon>Jatropha</taxon>
    </lineage>
</organism>
<dbReference type="PANTHER" id="PTHR10336:SF154">
    <property type="entry name" value="PHOSPHOINOSITIDE PHOSPHOLIPASE C 2"/>
    <property type="match status" value="1"/>
</dbReference>
<evidence type="ECO:0000313" key="2">
    <source>
        <dbReference type="EMBL" id="KDP31075.1"/>
    </source>
</evidence>
<reference evidence="2 3" key="1">
    <citation type="journal article" date="2014" name="PLoS ONE">
        <title>Global Analysis of Gene Expression Profiles in Physic Nut (Jatropha curcas L.) Seedlings Exposed to Salt Stress.</title>
        <authorList>
            <person name="Zhang L."/>
            <person name="Zhang C."/>
            <person name="Wu P."/>
            <person name="Chen Y."/>
            <person name="Li M."/>
            <person name="Jiang H."/>
            <person name="Wu G."/>
        </authorList>
    </citation>
    <scope>NUCLEOTIDE SEQUENCE [LARGE SCALE GENOMIC DNA]</scope>
    <source>
        <strain evidence="3">cv. GZQX0401</strain>
        <tissue evidence="2">Young leaves</tissue>
    </source>
</reference>
<dbReference type="InterPro" id="IPR017946">
    <property type="entry name" value="PLC-like_Pdiesterase_TIM-brl"/>
</dbReference>
<dbReference type="Proteomes" id="UP000027138">
    <property type="component" value="Unassembled WGS sequence"/>
</dbReference>
<dbReference type="PANTHER" id="PTHR10336">
    <property type="entry name" value="PHOSPHOINOSITIDE-SPECIFIC PHOSPHOLIPASE C FAMILY PROTEIN"/>
    <property type="match status" value="1"/>
</dbReference>
<feature type="domain" description="PI-PLC Y-box" evidence="1">
    <location>
        <begin position="6"/>
        <end position="40"/>
    </location>
</feature>
<dbReference type="GO" id="GO:0004435">
    <property type="term" value="F:phosphatidylinositol-4,5-bisphosphate phospholipase C activity"/>
    <property type="evidence" value="ECO:0007669"/>
    <property type="project" value="InterPro"/>
</dbReference>
<keyword evidence="3" id="KW-1185">Reference proteome</keyword>
<evidence type="ECO:0000259" key="1">
    <source>
        <dbReference type="PROSITE" id="PS50008"/>
    </source>
</evidence>
<dbReference type="InterPro" id="IPR001192">
    <property type="entry name" value="PI-PLC_fam"/>
</dbReference>
<protein>
    <recommendedName>
        <fullName evidence="1">PI-PLC Y-box domain-containing protein</fullName>
    </recommendedName>
</protein>
<name>A0A067KFN8_JATCU</name>
<dbReference type="OrthoDB" id="269822at2759"/>
<evidence type="ECO:0000313" key="3">
    <source>
        <dbReference type="Proteomes" id="UP000027138"/>
    </source>
</evidence>
<dbReference type="GO" id="GO:0051209">
    <property type="term" value="P:release of sequestered calcium ion into cytosol"/>
    <property type="evidence" value="ECO:0007669"/>
    <property type="project" value="TreeGrafter"/>
</dbReference>
<sequence>MVAFNMQIYNWQGHGKSLWLMHGMFRANGGCAYVKKLDFLSESSPRDPRIELPVKIILKVGIAGVPADTIMKKEYKDREK</sequence>
<dbReference type="GO" id="GO:0048015">
    <property type="term" value="P:phosphatidylinositol-mediated signaling"/>
    <property type="evidence" value="ECO:0007669"/>
    <property type="project" value="TreeGrafter"/>
</dbReference>
<dbReference type="Gene3D" id="3.20.20.190">
    <property type="entry name" value="Phosphatidylinositol (PI) phosphodiesterase"/>
    <property type="match status" value="1"/>
</dbReference>